<sequence>MLHHGEASAHTTNLVQQFLTKHRTIQVAHPPYSPVMSPPDFFLFPNNKKTLKGHRFQDIENIKQNSTHQLQVIPKSEFQKCFEDWKHRWAKCVTADGAYFEGDSLKTCLCMYVFA</sequence>
<name>A0A8X6SE77_TRICX</name>
<gene>
    <name evidence="1" type="ORF">TNCV_4094721</name>
</gene>
<dbReference type="PANTHER" id="PTHR46060:SF1">
    <property type="entry name" value="MARINER MOS1 TRANSPOSASE-LIKE PROTEIN"/>
    <property type="match status" value="1"/>
</dbReference>
<evidence type="ECO:0000313" key="1">
    <source>
        <dbReference type="EMBL" id="GFY07602.1"/>
    </source>
</evidence>
<dbReference type="InterPro" id="IPR052709">
    <property type="entry name" value="Transposase-MT_Hybrid"/>
</dbReference>
<dbReference type="Gene3D" id="3.30.420.10">
    <property type="entry name" value="Ribonuclease H-like superfamily/Ribonuclease H"/>
    <property type="match status" value="1"/>
</dbReference>
<dbReference type="AlphaFoldDB" id="A0A8X6SE77"/>
<reference evidence="1" key="1">
    <citation type="submission" date="2020-08" db="EMBL/GenBank/DDBJ databases">
        <title>Multicomponent nature underlies the extraordinary mechanical properties of spider dragline silk.</title>
        <authorList>
            <person name="Kono N."/>
            <person name="Nakamura H."/>
            <person name="Mori M."/>
            <person name="Yoshida Y."/>
            <person name="Ohtoshi R."/>
            <person name="Malay A.D."/>
            <person name="Moran D.A.P."/>
            <person name="Tomita M."/>
            <person name="Numata K."/>
            <person name="Arakawa K."/>
        </authorList>
    </citation>
    <scope>NUCLEOTIDE SEQUENCE</scope>
</reference>
<protein>
    <submittedName>
        <fullName evidence="1">Putative mariner transposase</fullName>
    </submittedName>
</protein>
<organism evidence="1 2">
    <name type="scientific">Trichonephila clavipes</name>
    <name type="common">Golden silk orbweaver</name>
    <name type="synonym">Nephila clavipes</name>
    <dbReference type="NCBI Taxonomy" id="2585209"/>
    <lineage>
        <taxon>Eukaryota</taxon>
        <taxon>Metazoa</taxon>
        <taxon>Ecdysozoa</taxon>
        <taxon>Arthropoda</taxon>
        <taxon>Chelicerata</taxon>
        <taxon>Arachnida</taxon>
        <taxon>Araneae</taxon>
        <taxon>Araneomorphae</taxon>
        <taxon>Entelegynae</taxon>
        <taxon>Araneoidea</taxon>
        <taxon>Nephilidae</taxon>
        <taxon>Trichonephila</taxon>
    </lineage>
</organism>
<keyword evidence="2" id="KW-1185">Reference proteome</keyword>
<evidence type="ECO:0000313" key="2">
    <source>
        <dbReference type="Proteomes" id="UP000887159"/>
    </source>
</evidence>
<dbReference type="EMBL" id="BMAU01021276">
    <property type="protein sequence ID" value="GFY07602.1"/>
    <property type="molecule type" value="Genomic_DNA"/>
</dbReference>
<proteinExistence type="predicted"/>
<dbReference type="PANTHER" id="PTHR46060">
    <property type="entry name" value="MARINER MOS1 TRANSPOSASE-LIKE PROTEIN"/>
    <property type="match status" value="1"/>
</dbReference>
<dbReference type="GO" id="GO:0003676">
    <property type="term" value="F:nucleic acid binding"/>
    <property type="evidence" value="ECO:0007669"/>
    <property type="project" value="InterPro"/>
</dbReference>
<dbReference type="InterPro" id="IPR036397">
    <property type="entry name" value="RNaseH_sf"/>
</dbReference>
<comment type="caution">
    <text evidence="1">The sequence shown here is derived from an EMBL/GenBank/DDBJ whole genome shotgun (WGS) entry which is preliminary data.</text>
</comment>
<dbReference type="Proteomes" id="UP000887159">
    <property type="component" value="Unassembled WGS sequence"/>
</dbReference>
<accession>A0A8X6SE77</accession>